<evidence type="ECO:0000256" key="1">
    <source>
        <dbReference type="ARBA" id="ARBA00004651"/>
    </source>
</evidence>
<dbReference type="Proteomes" id="UP000239898">
    <property type="component" value="Unassembled WGS sequence"/>
</dbReference>
<evidence type="ECO:0000256" key="2">
    <source>
        <dbReference type="ARBA" id="ARBA00010690"/>
    </source>
</evidence>
<protein>
    <submittedName>
        <fullName evidence="9">EscU/YscU/HrcU family type III secretion system export apparatus switch protein</fullName>
    </submittedName>
</protein>
<dbReference type="NCBIfam" id="NF006017">
    <property type="entry name" value="PRK08156.1"/>
    <property type="match status" value="1"/>
</dbReference>
<dbReference type="PANTHER" id="PTHR30531:SF14">
    <property type="entry name" value="SURFACE PRESENTATION OF ANTIGENS PROTEIN SPAS"/>
    <property type="match status" value="1"/>
</dbReference>
<sequence>MAASKTEKATPKKRRDAAKRGQSFKARDLVVACLILCGVLFVVWRGSLAEIGAAFVGAARSGFDLDLHRYAADVLLLGLKVVAPIALLSIVATALPSLLQSRFALAGEAIRINLSAVNPINGFKKMFSLRTVKDFFKTLLYLLSFGAVIVLTWWWSRDLIFAQVHASIPQIIGIWDKLIVRLVLVCLGCVSSVLVLDALAELFLYLKDLRMDKHEIKREYKETEGDPLIRSKRRQIHLEFLSSQDKHNIENSRMVIANPTHVAIGIYFKPELSPIPYVSIHARNQHALAVRRYAEKVGVPVIVDVPLARRLYRSHRLYDMVSLKEIHAVVRLLSWLQQVELAGAADAGAQAGAKGAAD</sequence>
<dbReference type="AlphaFoldDB" id="A0A2S6ZE02"/>
<reference evidence="9 10" key="1">
    <citation type="submission" date="2016-08" db="EMBL/GenBank/DDBJ databases">
        <title>Evolution of the type three secretion system and type three effector repertoires in Xanthomonas.</title>
        <authorList>
            <person name="Merda D."/>
            <person name="Briand M."/>
            <person name="Bosis E."/>
            <person name="Rousseau C."/>
            <person name="Portier P."/>
            <person name="Jacques M.-A."/>
            <person name="Fischer-Le Saux M."/>
        </authorList>
    </citation>
    <scope>NUCLEOTIDE SEQUENCE [LARGE SCALE GENOMIC DNA]</scope>
    <source>
        <strain evidence="9 10">CFBP 4691</strain>
    </source>
</reference>
<keyword evidence="4 8" id="KW-0812">Transmembrane</keyword>
<dbReference type="OrthoDB" id="9807950at2"/>
<evidence type="ECO:0000256" key="8">
    <source>
        <dbReference type="SAM" id="Phobius"/>
    </source>
</evidence>
<comment type="subcellular location">
    <subcellularLocation>
        <location evidence="1">Cell membrane</location>
        <topology evidence="1">Multi-pass membrane protein</topology>
    </subcellularLocation>
</comment>
<gene>
    <name evidence="9" type="ORF">XthCFBP4691_12300</name>
</gene>
<dbReference type="SUPFAM" id="SSF160544">
    <property type="entry name" value="EscU C-terminal domain-like"/>
    <property type="match status" value="1"/>
</dbReference>
<evidence type="ECO:0000313" key="9">
    <source>
        <dbReference type="EMBL" id="PPT90452.1"/>
    </source>
</evidence>
<dbReference type="Pfam" id="PF01312">
    <property type="entry name" value="Bac_export_2"/>
    <property type="match status" value="1"/>
</dbReference>
<dbReference type="PANTHER" id="PTHR30531">
    <property type="entry name" value="FLAGELLAR BIOSYNTHETIC PROTEIN FLHB"/>
    <property type="match status" value="1"/>
</dbReference>
<comment type="similarity">
    <text evidence="2">Belongs to the type III secretion exporter family.</text>
</comment>
<evidence type="ECO:0000256" key="4">
    <source>
        <dbReference type="ARBA" id="ARBA00022692"/>
    </source>
</evidence>
<feature type="transmembrane region" description="Helical" evidence="8">
    <location>
        <begin position="135"/>
        <end position="155"/>
    </location>
</feature>
<dbReference type="InterPro" id="IPR006307">
    <property type="entry name" value="BsaZ-like"/>
</dbReference>
<evidence type="ECO:0000256" key="7">
    <source>
        <dbReference type="ARBA" id="ARBA00023136"/>
    </source>
</evidence>
<dbReference type="NCBIfam" id="TIGR01404">
    <property type="entry name" value="FlhB_rel_III"/>
    <property type="match status" value="1"/>
</dbReference>
<dbReference type="EMBL" id="MIGX01000057">
    <property type="protein sequence ID" value="PPT90452.1"/>
    <property type="molecule type" value="Genomic_DNA"/>
</dbReference>
<dbReference type="InterPro" id="IPR006135">
    <property type="entry name" value="T3SS_substrate_exporter"/>
</dbReference>
<feature type="transmembrane region" description="Helical" evidence="8">
    <location>
        <begin position="74"/>
        <end position="95"/>
    </location>
</feature>
<organism evidence="9 10">
    <name type="scientific">Xanthomonas theicola</name>
    <dbReference type="NCBI Taxonomy" id="56464"/>
    <lineage>
        <taxon>Bacteria</taxon>
        <taxon>Pseudomonadati</taxon>
        <taxon>Pseudomonadota</taxon>
        <taxon>Gammaproteobacteria</taxon>
        <taxon>Lysobacterales</taxon>
        <taxon>Lysobacteraceae</taxon>
        <taxon>Xanthomonas</taxon>
    </lineage>
</organism>
<dbReference type="GO" id="GO:0009306">
    <property type="term" value="P:protein secretion"/>
    <property type="evidence" value="ECO:0007669"/>
    <property type="project" value="InterPro"/>
</dbReference>
<name>A0A2S6ZE02_9XANT</name>
<dbReference type="Gene3D" id="6.10.250.2080">
    <property type="match status" value="1"/>
</dbReference>
<keyword evidence="7 8" id="KW-0472">Membrane</keyword>
<comment type="caution">
    <text evidence="9">The sequence shown here is derived from an EMBL/GenBank/DDBJ whole genome shotgun (WGS) entry which is preliminary data.</text>
</comment>
<keyword evidence="10" id="KW-1185">Reference proteome</keyword>
<feature type="transmembrane region" description="Helical" evidence="8">
    <location>
        <begin position="178"/>
        <end position="206"/>
    </location>
</feature>
<accession>A0A2S6ZE02</accession>
<proteinExistence type="inferred from homology"/>
<dbReference type="GO" id="GO:0005886">
    <property type="term" value="C:plasma membrane"/>
    <property type="evidence" value="ECO:0007669"/>
    <property type="project" value="UniProtKB-SubCell"/>
</dbReference>
<evidence type="ECO:0000256" key="3">
    <source>
        <dbReference type="ARBA" id="ARBA00022475"/>
    </source>
</evidence>
<evidence type="ECO:0000313" key="10">
    <source>
        <dbReference type="Proteomes" id="UP000239898"/>
    </source>
</evidence>
<keyword evidence="6" id="KW-0843">Virulence</keyword>
<evidence type="ECO:0000256" key="6">
    <source>
        <dbReference type="ARBA" id="ARBA00023026"/>
    </source>
</evidence>
<dbReference type="Gene3D" id="3.40.1690.10">
    <property type="entry name" value="secretion proteins EscU"/>
    <property type="match status" value="1"/>
</dbReference>
<dbReference type="PRINTS" id="PR00950">
    <property type="entry name" value="TYPE3IMSPROT"/>
</dbReference>
<dbReference type="RefSeq" id="WP_128420689.1">
    <property type="nucleotide sequence ID" value="NZ_CP049017.1"/>
</dbReference>
<keyword evidence="3" id="KW-1003">Cell membrane</keyword>
<keyword evidence="5 8" id="KW-1133">Transmembrane helix</keyword>
<evidence type="ECO:0000256" key="5">
    <source>
        <dbReference type="ARBA" id="ARBA00022989"/>
    </source>
</evidence>
<dbReference type="InterPro" id="IPR029025">
    <property type="entry name" value="T3SS_substrate_exporter_C"/>
</dbReference>